<dbReference type="InterPro" id="IPR007460">
    <property type="entry name" value="BrnT_toxin"/>
</dbReference>
<proteinExistence type="predicted"/>
<sequence length="93" mass="10768">MINGFEWNQEKAASNIKKHGVSFDEAVTVFWDENALIINDPDHSEDEDRFILLGMSENLRILVVIHCERGNTIRLISARTATKQERKQYEAHL</sequence>
<name>A0A074V5I2_9NEIS</name>
<dbReference type="Pfam" id="PF04365">
    <property type="entry name" value="BrnT_toxin"/>
    <property type="match status" value="1"/>
</dbReference>
<comment type="caution">
    <text evidence="1">The sequence shown here is derived from an EMBL/GenBank/DDBJ whole genome shotgun (WGS) entry which is preliminary data.</text>
</comment>
<reference evidence="1 2" key="1">
    <citation type="journal article" date="2014" name="PLoS Genet.">
        <title>Hidden diversity in honey bee gut symbionts detected by single-cell genomics.</title>
        <authorList>
            <person name="Engel P."/>
            <person name="Stepanauskas R."/>
            <person name="Moran N."/>
        </authorList>
    </citation>
    <scope>NUCLEOTIDE SEQUENCE [LARGE SCALE GENOMIC DNA]</scope>
    <source>
        <strain evidence="1 2">SCGC AB-598-J21</strain>
    </source>
</reference>
<accession>A0A074V5I2</accession>
<organism evidence="1 2">
    <name type="scientific">Snodgrassella alvi SCGC AB-598-J21</name>
    <dbReference type="NCBI Taxonomy" id="1385367"/>
    <lineage>
        <taxon>Bacteria</taxon>
        <taxon>Pseudomonadati</taxon>
        <taxon>Pseudomonadota</taxon>
        <taxon>Betaproteobacteria</taxon>
        <taxon>Neisseriales</taxon>
        <taxon>Neisseriaceae</taxon>
        <taxon>Snodgrassella</taxon>
    </lineage>
</organism>
<evidence type="ECO:0000313" key="2">
    <source>
        <dbReference type="Proteomes" id="UP000027644"/>
    </source>
</evidence>
<dbReference type="Proteomes" id="UP000027644">
    <property type="component" value="Unassembled WGS sequence"/>
</dbReference>
<dbReference type="InterPro" id="IPR038573">
    <property type="entry name" value="BrnT_sf"/>
</dbReference>
<dbReference type="Gene3D" id="3.10.450.530">
    <property type="entry name" value="Ribonuclease toxin, BrnT, of type II toxin-antitoxin system"/>
    <property type="match status" value="1"/>
</dbReference>
<gene>
    <name evidence="1" type="ORF">SASC598J21_018220</name>
</gene>
<dbReference type="AlphaFoldDB" id="A0A074V5I2"/>
<evidence type="ECO:0008006" key="3">
    <source>
        <dbReference type="Google" id="ProtNLM"/>
    </source>
</evidence>
<dbReference type="EMBL" id="AVQL01000451">
    <property type="protein sequence ID" value="KEQ00421.1"/>
    <property type="molecule type" value="Genomic_DNA"/>
</dbReference>
<protein>
    <recommendedName>
        <fullName evidence="3">BrnT family toxin</fullName>
    </recommendedName>
</protein>
<evidence type="ECO:0000313" key="1">
    <source>
        <dbReference type="EMBL" id="KEQ00421.1"/>
    </source>
</evidence>